<comment type="caution">
    <text evidence="2">The sequence shown here is derived from an EMBL/GenBank/DDBJ whole genome shotgun (WGS) entry which is preliminary data.</text>
</comment>
<feature type="transmembrane region" description="Helical" evidence="1">
    <location>
        <begin position="141"/>
        <end position="160"/>
    </location>
</feature>
<dbReference type="Pfam" id="PF10027">
    <property type="entry name" value="DUF2269"/>
    <property type="match status" value="1"/>
</dbReference>
<evidence type="ECO:0000256" key="1">
    <source>
        <dbReference type="SAM" id="Phobius"/>
    </source>
</evidence>
<feature type="transmembrane region" description="Helical" evidence="1">
    <location>
        <begin position="18"/>
        <end position="41"/>
    </location>
</feature>
<gene>
    <name evidence="2" type="ORF">ACFOOQ_08220</name>
</gene>
<reference evidence="3" key="1">
    <citation type="journal article" date="2019" name="Int. J. Syst. Evol. Microbiol.">
        <title>The Global Catalogue of Microorganisms (GCM) 10K type strain sequencing project: providing services to taxonomists for standard genome sequencing and annotation.</title>
        <authorList>
            <consortium name="The Broad Institute Genomics Platform"/>
            <consortium name="The Broad Institute Genome Sequencing Center for Infectious Disease"/>
            <person name="Wu L."/>
            <person name="Ma J."/>
        </authorList>
    </citation>
    <scope>NUCLEOTIDE SEQUENCE [LARGE SCALE GENOMIC DNA]</scope>
    <source>
        <strain evidence="3">KCTC 42182</strain>
    </source>
</reference>
<evidence type="ECO:0000313" key="2">
    <source>
        <dbReference type="EMBL" id="MFC3675524.1"/>
    </source>
</evidence>
<keyword evidence="1" id="KW-1133">Transmembrane helix</keyword>
<dbReference type="EMBL" id="JBHRYJ010000001">
    <property type="protein sequence ID" value="MFC3675524.1"/>
    <property type="molecule type" value="Genomic_DNA"/>
</dbReference>
<dbReference type="RefSeq" id="WP_379724249.1">
    <property type="nucleotide sequence ID" value="NZ_JBHRYJ010000001.1"/>
</dbReference>
<feature type="transmembrane region" description="Helical" evidence="1">
    <location>
        <begin position="91"/>
        <end position="112"/>
    </location>
</feature>
<dbReference type="Proteomes" id="UP001595711">
    <property type="component" value="Unassembled WGS sequence"/>
</dbReference>
<dbReference type="InterPro" id="IPR018729">
    <property type="entry name" value="DUF2269_transmembrane"/>
</dbReference>
<protein>
    <submittedName>
        <fullName evidence="2">DUF2269 family protein</fullName>
    </submittedName>
</protein>
<evidence type="ECO:0000313" key="3">
    <source>
        <dbReference type="Proteomes" id="UP001595711"/>
    </source>
</evidence>
<name>A0ABV7VDG1_9PROT</name>
<sequence>MTTDESAAMTDLYLVVQWLHVLSATVLFGTGIGIAFFLWAAHLGGDVATIAGVSRLVVRADWIFTATAGIVQPLSGALLIRLGGWDPHEDWLLLTYAIYGLAFLCWAPVVWLQLRIRDMATAALRDGTALPPLYYTYIRRWFLLGWPAFIGLLLVFWLMLAKAVPGAEPL</sequence>
<keyword evidence="1" id="KW-0472">Membrane</keyword>
<organism evidence="2 3">
    <name type="scientific">Ferrovibrio xuzhouensis</name>
    <dbReference type="NCBI Taxonomy" id="1576914"/>
    <lineage>
        <taxon>Bacteria</taxon>
        <taxon>Pseudomonadati</taxon>
        <taxon>Pseudomonadota</taxon>
        <taxon>Alphaproteobacteria</taxon>
        <taxon>Rhodospirillales</taxon>
        <taxon>Rhodospirillaceae</taxon>
        <taxon>Ferrovibrio</taxon>
    </lineage>
</organism>
<keyword evidence="3" id="KW-1185">Reference proteome</keyword>
<keyword evidence="1" id="KW-0812">Transmembrane</keyword>
<proteinExistence type="predicted"/>
<accession>A0ABV7VDG1</accession>